<protein>
    <submittedName>
        <fullName evidence="1">Four-helix bundle copper-binding protein</fullName>
    </submittedName>
</protein>
<proteinExistence type="predicted"/>
<evidence type="ECO:0000313" key="2">
    <source>
        <dbReference type="Proteomes" id="UP000509750"/>
    </source>
</evidence>
<dbReference type="RefSeq" id="WP_179168726.1">
    <property type="nucleotide sequence ID" value="NZ_CP058529.1"/>
</dbReference>
<dbReference type="Proteomes" id="UP000509750">
    <property type="component" value="Chromosome"/>
</dbReference>
<dbReference type="PANTHER" id="PTHR37310:SF1">
    <property type="entry name" value="CYTOPLASMIC PROTEIN"/>
    <property type="match status" value="1"/>
</dbReference>
<reference evidence="1 2" key="1">
    <citation type="submission" date="2020-07" db="EMBL/GenBank/DDBJ databases">
        <title>Gai3-2, isolated from salt lake.</title>
        <authorList>
            <person name="Cui H."/>
            <person name="Shi X."/>
        </authorList>
    </citation>
    <scope>NUCLEOTIDE SEQUENCE [LARGE SCALE GENOMIC DNA]</scope>
    <source>
        <strain evidence="1 2">Gai3-2</strain>
    </source>
</reference>
<accession>A0A7D5GGY7</accession>
<dbReference type="EMBL" id="CP058529">
    <property type="protein sequence ID" value="QLG27151.1"/>
    <property type="molecule type" value="Genomic_DNA"/>
</dbReference>
<name>A0A7D5GGY7_9EURY</name>
<dbReference type="InterPro" id="IPR005560">
    <property type="entry name" value="Csp_YhjQ"/>
</dbReference>
<dbReference type="GeneID" id="56028397"/>
<gene>
    <name evidence="1" type="ORF">HUG10_06150</name>
</gene>
<keyword evidence="2" id="KW-1185">Reference proteome</keyword>
<dbReference type="KEGG" id="halg:HUG10_06150"/>
<sequence>MSLADTASKIDHLSDEQRECLENCFEAAEVCEWCADECIDEGEGMEKCIRLCRDVADVASLHARFMARNSNYSTGLAEVCAGVCEECAEECERHDHDHCQACAEVVRECAESCRNMAGA</sequence>
<dbReference type="AlphaFoldDB" id="A0A7D5GGY7"/>
<dbReference type="CDD" id="cd08026">
    <property type="entry name" value="DUF326"/>
    <property type="match status" value="1"/>
</dbReference>
<dbReference type="PANTHER" id="PTHR37310">
    <property type="entry name" value="CYTOPLASMIC PROTEIN-RELATED"/>
    <property type="match status" value="1"/>
</dbReference>
<organism evidence="1 2">
    <name type="scientific">Halorarum halophilum</name>
    <dbReference type="NCBI Taxonomy" id="2743090"/>
    <lineage>
        <taxon>Archaea</taxon>
        <taxon>Methanobacteriati</taxon>
        <taxon>Methanobacteriota</taxon>
        <taxon>Stenosarchaea group</taxon>
        <taxon>Halobacteria</taxon>
        <taxon>Halobacteriales</taxon>
        <taxon>Haloferacaceae</taxon>
        <taxon>Halorarum</taxon>
    </lineage>
</organism>
<dbReference type="InterPro" id="IPR044543">
    <property type="entry name" value="YHJQ-like"/>
</dbReference>
<dbReference type="Pfam" id="PF03860">
    <property type="entry name" value="Csp"/>
    <property type="match status" value="1"/>
</dbReference>
<dbReference type="Gene3D" id="1.20.1270.360">
    <property type="match status" value="1"/>
</dbReference>
<evidence type="ECO:0000313" key="1">
    <source>
        <dbReference type="EMBL" id="QLG27151.1"/>
    </source>
</evidence>
<dbReference type="OrthoDB" id="8783at2157"/>